<reference evidence="1" key="2">
    <citation type="submission" date="2022-06" db="UniProtKB">
        <authorList>
            <consortium name="EnsemblMetazoa"/>
        </authorList>
    </citation>
    <scope>IDENTIFICATION</scope>
</reference>
<dbReference type="AlphaFoldDB" id="A0A8R2FDZ3"/>
<proteinExistence type="predicted"/>
<evidence type="ECO:0000313" key="2">
    <source>
        <dbReference type="Proteomes" id="UP000007819"/>
    </source>
</evidence>
<dbReference type="Proteomes" id="UP000007819">
    <property type="component" value="Chromosome A1"/>
</dbReference>
<sequence length="309" mass="34804">MALQNIFLLSNRSALNLKEAIKLLKKSNLNSDDVVQYYNLEPKPGLWYICGYNQSSADSIEWQSTGTRSLPNEKNPIVLVEYFSSEKVNKSVFRLAKKNEYDATLVNYSDVNPTFAELKRTHISKKKSIKNIMKLKRLKLKLIKKDSNSVSIVSNELMEHEPAEKHVSNNFGPYLGYDGSFPGGSTFVQSTAQIIQSAPSAPILSQFKDLNISPIIDSKYIQSPNKEFIPKKDADIMIEPVITPITSSSKVTEWSNEVYDYNASEHSLSIQTIDDSLSSINTNKSNTQMLTGRRIVNMSHIIEQIKKTA</sequence>
<dbReference type="GeneID" id="100568687"/>
<organism evidence="1 2">
    <name type="scientific">Acyrthosiphon pisum</name>
    <name type="common">Pea aphid</name>
    <dbReference type="NCBI Taxonomy" id="7029"/>
    <lineage>
        <taxon>Eukaryota</taxon>
        <taxon>Metazoa</taxon>
        <taxon>Ecdysozoa</taxon>
        <taxon>Arthropoda</taxon>
        <taxon>Hexapoda</taxon>
        <taxon>Insecta</taxon>
        <taxon>Pterygota</taxon>
        <taxon>Neoptera</taxon>
        <taxon>Paraneoptera</taxon>
        <taxon>Hemiptera</taxon>
        <taxon>Sternorrhyncha</taxon>
        <taxon>Aphidomorpha</taxon>
        <taxon>Aphidoidea</taxon>
        <taxon>Aphididae</taxon>
        <taxon>Macrosiphini</taxon>
        <taxon>Acyrthosiphon</taxon>
    </lineage>
</organism>
<reference evidence="2" key="1">
    <citation type="submission" date="2010-06" db="EMBL/GenBank/DDBJ databases">
        <authorList>
            <person name="Jiang H."/>
            <person name="Abraham K."/>
            <person name="Ali S."/>
            <person name="Alsbrooks S.L."/>
            <person name="Anim B.N."/>
            <person name="Anosike U.S."/>
            <person name="Attaway T."/>
            <person name="Bandaranaike D.P."/>
            <person name="Battles P.K."/>
            <person name="Bell S.N."/>
            <person name="Bell A.V."/>
            <person name="Beltran B."/>
            <person name="Bickham C."/>
            <person name="Bustamante Y."/>
            <person name="Caleb T."/>
            <person name="Canada A."/>
            <person name="Cardenas V."/>
            <person name="Carter K."/>
            <person name="Chacko J."/>
            <person name="Chandrabose M.N."/>
            <person name="Chavez D."/>
            <person name="Chavez A."/>
            <person name="Chen L."/>
            <person name="Chu H.-S."/>
            <person name="Claassen K.J."/>
            <person name="Cockrell R."/>
            <person name="Collins M."/>
            <person name="Cooper J.A."/>
            <person name="Cree A."/>
            <person name="Curry S.M."/>
            <person name="Da Y."/>
            <person name="Dao M.D."/>
            <person name="Das B."/>
            <person name="Davila M.-L."/>
            <person name="Davy-Carroll L."/>
            <person name="Denson S."/>
            <person name="Dinh H."/>
            <person name="Ebong V.E."/>
            <person name="Edwards J.R."/>
            <person name="Egan A."/>
            <person name="El-Daye J."/>
            <person name="Escobedo L."/>
            <person name="Fernandez S."/>
            <person name="Fernando P.R."/>
            <person name="Flagg N."/>
            <person name="Forbes L.D."/>
            <person name="Fowler R.G."/>
            <person name="Fu Q."/>
            <person name="Gabisi R.A."/>
            <person name="Ganer J."/>
            <person name="Garbino Pronczuk A."/>
            <person name="Garcia R.M."/>
            <person name="Garner T."/>
            <person name="Garrett T.E."/>
            <person name="Gonzalez D.A."/>
            <person name="Hamid H."/>
            <person name="Hawkins E.S."/>
            <person name="Hirani K."/>
            <person name="Hogues M.E."/>
            <person name="Hollins B."/>
            <person name="Hsiao C.-H."/>
            <person name="Jabil R."/>
            <person name="James M.L."/>
            <person name="Jhangiani S.N."/>
            <person name="Johnson B."/>
            <person name="Johnson Q."/>
            <person name="Joshi V."/>
            <person name="Kalu J.B."/>
            <person name="Kam C."/>
            <person name="Kashfia A."/>
            <person name="Keebler J."/>
            <person name="Kisamo H."/>
            <person name="Kovar C.L."/>
            <person name="Lago L.A."/>
            <person name="Lai C.-Y."/>
            <person name="Laidlaw J."/>
            <person name="Lara F."/>
            <person name="Le T.-K."/>
            <person name="Lee S.L."/>
            <person name="Legall F.H."/>
            <person name="Lemon S.J."/>
            <person name="Lewis L.R."/>
            <person name="Li B."/>
            <person name="Liu Y."/>
            <person name="Liu Y.-S."/>
            <person name="Lopez J."/>
            <person name="Lozado R.J."/>
            <person name="Lu J."/>
            <person name="Madu R.C."/>
            <person name="Maheshwari M."/>
            <person name="Maheshwari R."/>
            <person name="Malloy K."/>
            <person name="Martinez E."/>
            <person name="Mathew T."/>
            <person name="Mercado I.C."/>
            <person name="Mercado C."/>
            <person name="Meyer B."/>
            <person name="Montgomery K."/>
            <person name="Morgan M.B."/>
            <person name="Munidasa M."/>
            <person name="Nazareth L.V."/>
            <person name="Nelson J."/>
            <person name="Ng B.M."/>
            <person name="Nguyen N.B."/>
            <person name="Nguyen P.Q."/>
            <person name="Nguyen T."/>
            <person name="Obregon M."/>
            <person name="Okwuonu G.O."/>
            <person name="Onwere C.G."/>
            <person name="Orozco G."/>
            <person name="Parra A."/>
            <person name="Patel S."/>
            <person name="Patil S."/>
            <person name="Perez A."/>
            <person name="Perez Y."/>
            <person name="Pham C."/>
            <person name="Primus E.L."/>
            <person name="Pu L.-L."/>
            <person name="Puazo M."/>
            <person name="Qin X."/>
            <person name="Quiroz J.B."/>
            <person name="Reese J."/>
            <person name="Richards S."/>
            <person name="Rives C.M."/>
            <person name="Robberts R."/>
            <person name="Ruiz S.J."/>
            <person name="Ruiz M.J."/>
            <person name="Santibanez J."/>
            <person name="Schneider B.W."/>
            <person name="Sisson I."/>
            <person name="Smith M."/>
            <person name="Sodergren E."/>
            <person name="Song X.-Z."/>
            <person name="Song B.B."/>
            <person name="Summersgill H."/>
            <person name="Thelus R."/>
            <person name="Thornton R.D."/>
            <person name="Trejos Z.Y."/>
            <person name="Usmani K."/>
            <person name="Vattathil S."/>
            <person name="Villasana D."/>
            <person name="Walker D.L."/>
            <person name="Wang S."/>
            <person name="Wang K."/>
            <person name="White C.S."/>
            <person name="Williams A.C."/>
            <person name="Williamson J."/>
            <person name="Wilson K."/>
            <person name="Woghiren I.O."/>
            <person name="Woodworth J.R."/>
            <person name="Worley K.C."/>
            <person name="Wright R.A."/>
            <person name="Wu W."/>
            <person name="Young L."/>
            <person name="Zhang L."/>
            <person name="Zhang J."/>
            <person name="Zhu Y."/>
            <person name="Muzny D.M."/>
            <person name="Weinstock G."/>
            <person name="Gibbs R.A."/>
        </authorList>
    </citation>
    <scope>NUCLEOTIDE SEQUENCE [LARGE SCALE GENOMIC DNA]</scope>
    <source>
        <strain evidence="2">LSR1</strain>
    </source>
</reference>
<evidence type="ECO:0000313" key="1">
    <source>
        <dbReference type="EnsemblMetazoa" id="XP_008190035.1"/>
    </source>
</evidence>
<dbReference type="RefSeq" id="XP_008190035.1">
    <property type="nucleotide sequence ID" value="XM_008191813.3"/>
</dbReference>
<name>A0A8R2FDZ3_ACYPI</name>
<dbReference type="KEGG" id="api:100568687"/>
<accession>A0A8R2FDZ3</accession>
<dbReference type="EnsemblMetazoa" id="XM_008191813.3">
    <property type="protein sequence ID" value="XP_008190035.1"/>
    <property type="gene ID" value="LOC100568687"/>
</dbReference>
<protein>
    <submittedName>
        <fullName evidence="1">Uncharacterized protein</fullName>
    </submittedName>
</protein>
<keyword evidence="2" id="KW-1185">Reference proteome</keyword>
<dbReference type="OrthoDB" id="6623605at2759"/>